<reference evidence="2 3" key="1">
    <citation type="submission" date="2016-01" db="EMBL/GenBank/DDBJ databases">
        <title>Highly variable Streptococcus oralis are common among viridans streptococci isolated from primates.</title>
        <authorList>
            <person name="Denapaite D."/>
            <person name="Rieger M."/>
            <person name="Koendgen S."/>
            <person name="Brueckner R."/>
            <person name="Ochigava I."/>
            <person name="Kappeler P."/>
            <person name="Maetz-Rensing K."/>
            <person name="Leendertz F."/>
            <person name="Hakenbeck R."/>
        </authorList>
    </citation>
    <scope>NUCLEOTIDE SEQUENCE [LARGE SCALE GENOMIC DNA]</scope>
    <source>
        <strain evidence="2 3">DD08</strain>
    </source>
</reference>
<proteinExistence type="predicted"/>
<feature type="region of interest" description="Disordered" evidence="1">
    <location>
        <begin position="15"/>
        <end position="49"/>
    </location>
</feature>
<dbReference type="EMBL" id="LQRD01000015">
    <property type="protein sequence ID" value="KXT71066.1"/>
    <property type="molecule type" value="Genomic_DNA"/>
</dbReference>
<dbReference type="AlphaFoldDB" id="A0A139N4U6"/>
<evidence type="ECO:0000256" key="1">
    <source>
        <dbReference type="SAM" id="MobiDB-lite"/>
    </source>
</evidence>
<sequence>MDIFRIANKLKEPQTIIQQKEGRQNAEQISQAQKGRMIEEKESLPFPNL</sequence>
<organism evidence="2 3">
    <name type="scientific">Streptococcus cristatus</name>
    <dbReference type="NCBI Taxonomy" id="45634"/>
    <lineage>
        <taxon>Bacteria</taxon>
        <taxon>Bacillati</taxon>
        <taxon>Bacillota</taxon>
        <taxon>Bacilli</taxon>
        <taxon>Lactobacillales</taxon>
        <taxon>Streptococcaceae</taxon>
        <taxon>Streptococcus</taxon>
    </lineage>
</organism>
<gene>
    <name evidence="2" type="ORF">SCRDD08_00253</name>
</gene>
<accession>A0A139N4U6</accession>
<protein>
    <submittedName>
        <fullName evidence="2">Uncharacterized protein</fullName>
    </submittedName>
</protein>
<dbReference type="Proteomes" id="UP000070377">
    <property type="component" value="Unassembled WGS sequence"/>
</dbReference>
<name>A0A139N4U6_STRCR</name>
<comment type="caution">
    <text evidence="2">The sequence shown here is derived from an EMBL/GenBank/DDBJ whole genome shotgun (WGS) entry which is preliminary data.</text>
</comment>
<dbReference type="STRING" id="45634.SCRDD08_00253"/>
<evidence type="ECO:0000313" key="2">
    <source>
        <dbReference type="EMBL" id="KXT71066.1"/>
    </source>
</evidence>
<evidence type="ECO:0000313" key="3">
    <source>
        <dbReference type="Proteomes" id="UP000070377"/>
    </source>
</evidence>